<organism evidence="2 3">
    <name type="scientific">Candidatus Faecivivens stercoripullorum</name>
    <dbReference type="NCBI Taxonomy" id="2840805"/>
    <lineage>
        <taxon>Bacteria</taxon>
        <taxon>Bacillati</taxon>
        <taxon>Bacillota</taxon>
        <taxon>Clostridia</taxon>
        <taxon>Eubacteriales</taxon>
        <taxon>Oscillospiraceae</taxon>
        <taxon>Oscillospiraceae incertae sedis</taxon>
        <taxon>Candidatus Faecivivens</taxon>
    </lineage>
</organism>
<reference evidence="2" key="1">
    <citation type="submission" date="2020-10" db="EMBL/GenBank/DDBJ databases">
        <authorList>
            <person name="Gilroy R."/>
        </authorList>
    </citation>
    <scope>NUCLEOTIDE SEQUENCE</scope>
    <source>
        <strain evidence="2">ChiBcec7-5410</strain>
    </source>
</reference>
<protein>
    <submittedName>
        <fullName evidence="2">DUF2752 domain-containing protein</fullName>
    </submittedName>
</protein>
<name>A0A9D1H6P6_9FIRM</name>
<dbReference type="EMBL" id="DVLW01000009">
    <property type="protein sequence ID" value="HIT93589.1"/>
    <property type="molecule type" value="Genomic_DNA"/>
</dbReference>
<keyword evidence="1" id="KW-0812">Transmembrane</keyword>
<feature type="transmembrane region" description="Helical" evidence="1">
    <location>
        <begin position="56"/>
        <end position="75"/>
    </location>
</feature>
<dbReference type="Proteomes" id="UP000824160">
    <property type="component" value="Unassembled WGS sequence"/>
</dbReference>
<evidence type="ECO:0000256" key="1">
    <source>
        <dbReference type="SAM" id="Phobius"/>
    </source>
</evidence>
<evidence type="ECO:0000313" key="3">
    <source>
        <dbReference type="Proteomes" id="UP000824160"/>
    </source>
</evidence>
<dbReference type="Pfam" id="PF10825">
    <property type="entry name" value="DUF2752"/>
    <property type="match status" value="1"/>
</dbReference>
<proteinExistence type="predicted"/>
<dbReference type="AlphaFoldDB" id="A0A9D1H6P6"/>
<sequence>MKILLKKAVLGLLIVAALVFLLDRGCVFYHLTGIPCPGCGLTRSYLAAMRFDFVEAFRMHPLWPVTVPVLLWAVWKNGVFFKDRRKNLIFTGLLGLIYIGVYLLRMWLLFPDTPPMQFNDGALIPALYHRLREII</sequence>
<dbReference type="InterPro" id="IPR021215">
    <property type="entry name" value="DUF2752"/>
</dbReference>
<keyword evidence="1" id="KW-1133">Transmembrane helix</keyword>
<evidence type="ECO:0000313" key="2">
    <source>
        <dbReference type="EMBL" id="HIT93589.1"/>
    </source>
</evidence>
<comment type="caution">
    <text evidence="2">The sequence shown here is derived from an EMBL/GenBank/DDBJ whole genome shotgun (WGS) entry which is preliminary data.</text>
</comment>
<accession>A0A9D1H6P6</accession>
<keyword evidence="1" id="KW-0472">Membrane</keyword>
<gene>
    <name evidence="2" type="ORF">IAC43_00225</name>
</gene>
<feature type="transmembrane region" description="Helical" evidence="1">
    <location>
        <begin position="87"/>
        <end position="110"/>
    </location>
</feature>
<reference evidence="2" key="2">
    <citation type="journal article" date="2021" name="PeerJ">
        <title>Extensive microbial diversity within the chicken gut microbiome revealed by metagenomics and culture.</title>
        <authorList>
            <person name="Gilroy R."/>
            <person name="Ravi A."/>
            <person name="Getino M."/>
            <person name="Pursley I."/>
            <person name="Horton D.L."/>
            <person name="Alikhan N.F."/>
            <person name="Baker D."/>
            <person name="Gharbi K."/>
            <person name="Hall N."/>
            <person name="Watson M."/>
            <person name="Adriaenssens E.M."/>
            <person name="Foster-Nyarko E."/>
            <person name="Jarju S."/>
            <person name="Secka A."/>
            <person name="Antonio M."/>
            <person name="Oren A."/>
            <person name="Chaudhuri R.R."/>
            <person name="La Ragione R."/>
            <person name="Hildebrand F."/>
            <person name="Pallen M.J."/>
        </authorList>
    </citation>
    <scope>NUCLEOTIDE SEQUENCE</scope>
    <source>
        <strain evidence="2">ChiBcec7-5410</strain>
    </source>
</reference>